<dbReference type="PROSITE" id="PS50188">
    <property type="entry name" value="B302_SPRY"/>
    <property type="match status" value="1"/>
</dbReference>
<keyword evidence="3" id="KW-0963">Cytoplasm</keyword>
<accession>A0AAV7IZR2</accession>
<proteinExistence type="inferred from homology"/>
<dbReference type="PANTHER" id="PTHR12245:SF11">
    <property type="entry name" value="PROTEIN GUSTAVUS"/>
    <property type="match status" value="1"/>
</dbReference>
<evidence type="ECO:0000256" key="4">
    <source>
        <dbReference type="SAM" id="MobiDB-lite"/>
    </source>
</evidence>
<evidence type="ECO:0000313" key="7">
    <source>
        <dbReference type="EMBL" id="KAH0564123.1"/>
    </source>
</evidence>
<name>A0AAV7IZR2_COTGL</name>
<dbReference type="GO" id="GO:0005737">
    <property type="term" value="C:cytoplasm"/>
    <property type="evidence" value="ECO:0007669"/>
    <property type="project" value="UniProtKB-SubCell"/>
</dbReference>
<evidence type="ECO:0000256" key="2">
    <source>
        <dbReference type="ARBA" id="ARBA00010910"/>
    </source>
</evidence>
<sequence>MDDTFDLTMCPLVEPFRLFLGIVYGKVFLMVSVKRDRECWLDRTRDNSDSLPVLFGCCEQASVSVCGKADGHPGSKLLYKAAHCVNGGGSRPGPGGTVPTSGATGGTNVNGLVGDLGVLAPQRANYVGAGVGGVGSVRTVGSAGSPRRGAAQEGGVPLSVGHHHQGSGRNYRHKLSAGCGEVRHSHHHHRHHPHYRAHHRGMTMGQKLSGGVKSVTRESGAGTGGGVGIGGGGAVAYKPVVPREIAQDFSRPTRLDVLLDMPPASKDTQIHHGWNGEDRSLNIFVKDDDKLTFHRHPVAQSTDCIRGKVGYTKGMHVWEVHWSTRQRGTHAVVGVATADAPLHSVGYQSLVGNNALSWGWDLTRNRLYHDSKNSQGEVYPSLLKPDETFVVPDKFLVVLDMDEGTLAFVVDGQYLGVAFRNLKGRKLHPIVSAVWGHCEITMKYIGGLDPEPLPLMDLCRRVIRQRVGKHRLEKIQELNLPQAMKTYLLYRDRSQTSPSSNRISGALTKPPKSEAEAQAIANEPDNNVVFSNNKDKNNFIISTAIEPHRCNNTHQDAPGDPPGVPLPSDQASHIFIHGINNYYLKLSIAAVRL</sequence>
<dbReference type="CDD" id="cd12906">
    <property type="entry name" value="SPRY_SOCS1-2-4"/>
    <property type="match status" value="1"/>
</dbReference>
<dbReference type="CDD" id="cd03718">
    <property type="entry name" value="SOCS_SSB1_4"/>
    <property type="match status" value="1"/>
</dbReference>
<dbReference type="SMART" id="SM00969">
    <property type="entry name" value="SOCS_box"/>
    <property type="match status" value="1"/>
</dbReference>
<organism evidence="7 8">
    <name type="scientific">Cotesia glomerata</name>
    <name type="common">Lepidopteran parasitic wasp</name>
    <name type="synonym">Apanteles glomeratus</name>
    <dbReference type="NCBI Taxonomy" id="32391"/>
    <lineage>
        <taxon>Eukaryota</taxon>
        <taxon>Metazoa</taxon>
        <taxon>Ecdysozoa</taxon>
        <taxon>Arthropoda</taxon>
        <taxon>Hexapoda</taxon>
        <taxon>Insecta</taxon>
        <taxon>Pterygota</taxon>
        <taxon>Neoptera</taxon>
        <taxon>Endopterygota</taxon>
        <taxon>Hymenoptera</taxon>
        <taxon>Apocrita</taxon>
        <taxon>Ichneumonoidea</taxon>
        <taxon>Braconidae</taxon>
        <taxon>Microgastrinae</taxon>
        <taxon>Cotesia</taxon>
    </lineage>
</organism>
<dbReference type="InterPro" id="IPR043136">
    <property type="entry name" value="B30.2/SPRY_sf"/>
</dbReference>
<dbReference type="PROSITE" id="PS50225">
    <property type="entry name" value="SOCS"/>
    <property type="match status" value="1"/>
</dbReference>
<comment type="subcellular location">
    <subcellularLocation>
        <location evidence="1">Cytoplasm</location>
    </subcellularLocation>
</comment>
<dbReference type="PANTHER" id="PTHR12245">
    <property type="entry name" value="SPRY DOMAIN CONTAINING SOCS BOX PROTEIN"/>
    <property type="match status" value="1"/>
</dbReference>
<comment type="similarity">
    <text evidence="2">Belongs to the SPSB family.</text>
</comment>
<dbReference type="SUPFAM" id="SSF49899">
    <property type="entry name" value="Concanavalin A-like lectins/glucanases"/>
    <property type="match status" value="1"/>
</dbReference>
<dbReference type="InterPro" id="IPR050672">
    <property type="entry name" value="FBXO45-Fsn/SPSB_families"/>
</dbReference>
<dbReference type="SMART" id="SM00449">
    <property type="entry name" value="SPRY"/>
    <property type="match status" value="1"/>
</dbReference>
<dbReference type="InterPro" id="IPR036036">
    <property type="entry name" value="SOCS_box-like_dom_sf"/>
</dbReference>
<dbReference type="InterPro" id="IPR003877">
    <property type="entry name" value="SPRY_dom"/>
</dbReference>
<feature type="domain" description="B30.2/SPRY" evidence="5">
    <location>
        <begin position="237"/>
        <end position="449"/>
    </location>
</feature>
<dbReference type="Pfam" id="PF00622">
    <property type="entry name" value="SPRY"/>
    <property type="match status" value="1"/>
</dbReference>
<feature type="region of interest" description="Disordered" evidence="4">
    <location>
        <begin position="493"/>
        <end position="517"/>
    </location>
</feature>
<dbReference type="GO" id="GO:0043161">
    <property type="term" value="P:proteasome-mediated ubiquitin-dependent protein catabolic process"/>
    <property type="evidence" value="ECO:0007669"/>
    <property type="project" value="TreeGrafter"/>
</dbReference>
<evidence type="ECO:0000256" key="1">
    <source>
        <dbReference type="ARBA" id="ARBA00004496"/>
    </source>
</evidence>
<dbReference type="InterPro" id="IPR001496">
    <property type="entry name" value="SOCS_box"/>
</dbReference>
<dbReference type="InterPro" id="IPR001870">
    <property type="entry name" value="B30.2/SPRY"/>
</dbReference>
<dbReference type="Gene3D" id="2.60.120.920">
    <property type="match status" value="1"/>
</dbReference>
<dbReference type="Gene3D" id="1.10.750.20">
    <property type="entry name" value="SOCS box"/>
    <property type="match status" value="1"/>
</dbReference>
<dbReference type="AlphaFoldDB" id="A0AAV7IZR2"/>
<keyword evidence="8" id="KW-1185">Reference proteome</keyword>
<evidence type="ECO:0000259" key="6">
    <source>
        <dbReference type="PROSITE" id="PS50225"/>
    </source>
</evidence>
<dbReference type="Proteomes" id="UP000826195">
    <property type="component" value="Unassembled WGS sequence"/>
</dbReference>
<feature type="domain" description="SOCS box" evidence="6">
    <location>
        <begin position="439"/>
        <end position="494"/>
    </location>
</feature>
<evidence type="ECO:0008006" key="9">
    <source>
        <dbReference type="Google" id="ProtNLM"/>
    </source>
</evidence>
<dbReference type="Pfam" id="PF07525">
    <property type="entry name" value="SOCS_box"/>
    <property type="match status" value="1"/>
</dbReference>
<comment type="caution">
    <text evidence="7">The sequence shown here is derived from an EMBL/GenBank/DDBJ whole genome shotgun (WGS) entry which is preliminary data.</text>
</comment>
<reference evidence="7 8" key="1">
    <citation type="journal article" date="2021" name="J. Hered.">
        <title>A chromosome-level genome assembly of the parasitoid wasp, Cotesia glomerata (Hymenoptera: Braconidae).</title>
        <authorList>
            <person name="Pinto B.J."/>
            <person name="Weis J.J."/>
            <person name="Gamble T."/>
            <person name="Ode P.J."/>
            <person name="Paul R."/>
            <person name="Zaspel J.M."/>
        </authorList>
    </citation>
    <scope>NUCLEOTIDE SEQUENCE [LARGE SCALE GENOMIC DNA]</scope>
    <source>
        <strain evidence="7">CgM1</strain>
    </source>
</reference>
<evidence type="ECO:0000259" key="5">
    <source>
        <dbReference type="PROSITE" id="PS50188"/>
    </source>
</evidence>
<protein>
    <recommendedName>
        <fullName evidence="9">Protein gustavus</fullName>
    </recommendedName>
</protein>
<evidence type="ECO:0000313" key="8">
    <source>
        <dbReference type="Proteomes" id="UP000826195"/>
    </source>
</evidence>
<dbReference type="SUPFAM" id="SSF158235">
    <property type="entry name" value="SOCS box-like"/>
    <property type="match status" value="1"/>
</dbReference>
<dbReference type="GO" id="GO:0035556">
    <property type="term" value="P:intracellular signal transduction"/>
    <property type="evidence" value="ECO:0007669"/>
    <property type="project" value="InterPro"/>
</dbReference>
<dbReference type="InterPro" id="IPR013320">
    <property type="entry name" value="ConA-like_dom_sf"/>
</dbReference>
<dbReference type="FunFam" id="2.60.120.920:FF:000007">
    <property type="entry name" value="SPRY domain-containing SOCS box protein 1"/>
    <property type="match status" value="1"/>
</dbReference>
<dbReference type="GO" id="GO:0019005">
    <property type="term" value="C:SCF ubiquitin ligase complex"/>
    <property type="evidence" value="ECO:0007669"/>
    <property type="project" value="TreeGrafter"/>
</dbReference>
<dbReference type="FunFam" id="1.10.750.20:FF:000001">
    <property type="entry name" value="Ankyrin repeat and SOCS box containing 1"/>
    <property type="match status" value="1"/>
</dbReference>
<gene>
    <name evidence="7" type="ORF">KQX54_009545</name>
</gene>
<dbReference type="EMBL" id="JAHXZJ010000002">
    <property type="protein sequence ID" value="KAH0564123.1"/>
    <property type="molecule type" value="Genomic_DNA"/>
</dbReference>
<evidence type="ECO:0000256" key="3">
    <source>
        <dbReference type="ARBA" id="ARBA00022490"/>
    </source>
</evidence>